<reference evidence="1" key="1">
    <citation type="submission" date="2016-08" db="EMBL/GenBank/DDBJ databases">
        <authorList>
            <person name="Ngugi D.K."/>
            <person name="Miyake S."/>
            <person name="Stingl U."/>
        </authorList>
    </citation>
    <scope>NUCLEOTIDE SEQUENCE</scope>
    <source>
        <strain evidence="1">SCG-D08WGA-EpuloA1</strain>
    </source>
</reference>
<accession>A0ACC8XEC9</accession>
<dbReference type="EMBL" id="LJHD01000218">
    <property type="protein sequence ID" value="ONI41455.1"/>
    <property type="molecule type" value="Genomic_DNA"/>
</dbReference>
<keyword evidence="2" id="KW-1185">Reference proteome</keyword>
<evidence type="ECO:0000313" key="1">
    <source>
        <dbReference type="EMBL" id="ONI41455.1"/>
    </source>
</evidence>
<evidence type="ECO:0000313" key="2">
    <source>
        <dbReference type="Proteomes" id="UP000188637"/>
    </source>
</evidence>
<sequence>MKQMNNNLKPILKWAGGKTQMLPNIIENLPIDITNQTKYVEPFIGAGAVFLHFIKENQFSEYIINDINTKLINLYICIKEDTENLIQNLEKLQSEYLALTDINLKEEYYYNIREKFNSDNNDTTITSAWLIFLNKTCYNGLYRENSKGNFNVPFGKHEAPNIYDKENIKLMSKMLNKKNVNGEYLVKIFNTSFENLISYIDATTFVYLDPPYRPITSRGFTAYNKSNFNDASQINLSQFYFKLDQYKAKLMLSNSDPKVLNSNDMFFDNLYSSYEIKRVSAKRMINRNGKGRGPITELLITNYK</sequence>
<organism evidence="1 2">
    <name type="scientific">Candidatus Epulonipiscium fishelsonii</name>
    <dbReference type="NCBI Taxonomy" id="77094"/>
    <lineage>
        <taxon>Bacteria</taxon>
        <taxon>Bacillati</taxon>
        <taxon>Bacillota</taxon>
        <taxon>Clostridia</taxon>
        <taxon>Lachnospirales</taxon>
        <taxon>Lachnospiraceae</taxon>
        <taxon>Candidatus Epulonipiscium</taxon>
    </lineage>
</organism>
<name>A0ACC8XEC9_9FIRM</name>
<protein>
    <submittedName>
        <fullName evidence="1">Uncharacterized protein</fullName>
    </submittedName>
</protein>
<gene>
    <name evidence="1" type="ORF">AN640_07980</name>
</gene>
<proteinExistence type="predicted"/>
<comment type="caution">
    <text evidence="1">The sequence shown here is derived from an EMBL/GenBank/DDBJ whole genome shotgun (WGS) entry which is preliminary data.</text>
</comment>
<dbReference type="Proteomes" id="UP000188637">
    <property type="component" value="Unassembled WGS sequence"/>
</dbReference>